<feature type="transmembrane region" description="Helical" evidence="7">
    <location>
        <begin position="100"/>
        <end position="118"/>
    </location>
</feature>
<comment type="subcellular location">
    <subcellularLocation>
        <location evidence="1 7">Membrane</location>
        <topology evidence="1 7">Multi-pass membrane protein</topology>
    </subcellularLocation>
</comment>
<feature type="transmembrane region" description="Helical" evidence="7">
    <location>
        <begin position="48"/>
        <end position="71"/>
    </location>
</feature>
<feature type="transmembrane region" description="Helical" evidence="7">
    <location>
        <begin position="436"/>
        <end position="456"/>
    </location>
</feature>
<dbReference type="PANTHER" id="PTHR11660:SF57">
    <property type="entry name" value="SOLUTE CARRIER FAMILY 40 MEMBER"/>
    <property type="match status" value="1"/>
</dbReference>
<dbReference type="SUPFAM" id="SSF103473">
    <property type="entry name" value="MFS general substrate transporter"/>
    <property type="match status" value="1"/>
</dbReference>
<dbReference type="InterPro" id="IPR036259">
    <property type="entry name" value="MFS_trans_sf"/>
</dbReference>
<comment type="similarity">
    <text evidence="2 7">Belongs to the ferroportin (FP) (TC 2.A.100) family. SLC40A subfamily.</text>
</comment>
<keyword evidence="5 7" id="KW-1133">Transmembrane helix</keyword>
<comment type="caution">
    <text evidence="8">The sequence shown here is derived from an EMBL/GenBank/DDBJ whole genome shotgun (WGS) entry which is preliminary data.</text>
</comment>
<dbReference type="PANTHER" id="PTHR11660">
    <property type="entry name" value="SOLUTE CARRIER FAMILY 40 MEMBER"/>
    <property type="match status" value="1"/>
</dbReference>
<dbReference type="GO" id="GO:0005381">
    <property type="term" value="F:iron ion transmembrane transporter activity"/>
    <property type="evidence" value="ECO:0007669"/>
    <property type="project" value="UniProtKB-UniRule"/>
</dbReference>
<keyword evidence="9" id="KW-1185">Reference proteome</keyword>
<reference evidence="8" key="1">
    <citation type="journal article" date="2021" name="Nat. Commun.">
        <title>Genetic determinants of endophytism in the Arabidopsis root mycobiome.</title>
        <authorList>
            <person name="Mesny F."/>
            <person name="Miyauchi S."/>
            <person name="Thiergart T."/>
            <person name="Pickel B."/>
            <person name="Atanasova L."/>
            <person name="Karlsson M."/>
            <person name="Huettel B."/>
            <person name="Barry K.W."/>
            <person name="Haridas S."/>
            <person name="Chen C."/>
            <person name="Bauer D."/>
            <person name="Andreopoulos W."/>
            <person name="Pangilinan J."/>
            <person name="LaButti K."/>
            <person name="Riley R."/>
            <person name="Lipzen A."/>
            <person name="Clum A."/>
            <person name="Drula E."/>
            <person name="Henrissat B."/>
            <person name="Kohler A."/>
            <person name="Grigoriev I.V."/>
            <person name="Martin F.M."/>
            <person name="Hacquard S."/>
        </authorList>
    </citation>
    <scope>NUCLEOTIDE SEQUENCE</scope>
    <source>
        <strain evidence="8">MPI-CAGE-CH-0243</strain>
    </source>
</reference>
<keyword evidence="6 7" id="KW-0472">Membrane</keyword>
<dbReference type="GO" id="GO:0016020">
    <property type="term" value="C:membrane"/>
    <property type="evidence" value="ECO:0007669"/>
    <property type="project" value="UniProtKB-SubCell"/>
</dbReference>
<evidence type="ECO:0000256" key="7">
    <source>
        <dbReference type="RuleBase" id="RU365065"/>
    </source>
</evidence>
<accession>A0A9P9EIP9</accession>
<sequence length="496" mass="54785">MPEERVNNGTPVARTTAHHENEKSARSILWRLYISHTLSTWNARMFEFGAVIFLATIFPQTLFYTSLYALFRSATATLLSSWIGTLVDCTNRLTVVRHSIVYQRCSVACSCLILHVLLQRKEQRSVTLACFAVAVGLACLEKLAFIANTISIERDWIIVVSDALGSERQDLNSSMRRIDLVCKLLAPLCISLVDGYSTKVAIWVVFGLNATSVLVEYFAIAQVFSAVPTLGQRHTPTRAAAQPPHGSMQETRTNVLAYLASLLKPWNEYFRNPAFLVSLALSLLYLTVLSFASQMTTYLLTLGYTSFHVSTMRLLAVILELSATCAAPVLISRIGAVRAGLWFSQEQLLTSALAVGLYSAIGVHSKIAGAALAVGIALSRIGLWGFDLCAQFLIQDNVPEASRGKFSANEAALQNLFELGSFAITMIFPRPEQFKIPVYVSVGAITISAIIFAGFVRKKRGHLLHTSRCFKRQGKLRYTVLPTIEEEDELEETAQE</sequence>
<dbReference type="OrthoDB" id="648861at2759"/>
<dbReference type="EMBL" id="JAGMWT010000001">
    <property type="protein sequence ID" value="KAH7138388.1"/>
    <property type="molecule type" value="Genomic_DNA"/>
</dbReference>
<keyword evidence="4 7" id="KW-0812">Transmembrane</keyword>
<feature type="transmembrane region" description="Helical" evidence="7">
    <location>
        <begin position="274"/>
        <end position="292"/>
    </location>
</feature>
<dbReference type="Pfam" id="PF06963">
    <property type="entry name" value="FPN1"/>
    <property type="match status" value="1"/>
</dbReference>
<keyword evidence="3 7" id="KW-0813">Transport</keyword>
<evidence type="ECO:0000256" key="2">
    <source>
        <dbReference type="ARBA" id="ARBA00006279"/>
    </source>
</evidence>
<evidence type="ECO:0000256" key="6">
    <source>
        <dbReference type="ARBA" id="ARBA00023136"/>
    </source>
</evidence>
<gene>
    <name evidence="8" type="ORF">B0J11DRAFT_514286</name>
</gene>
<feature type="transmembrane region" description="Helical" evidence="7">
    <location>
        <begin position="352"/>
        <end position="378"/>
    </location>
</feature>
<evidence type="ECO:0000256" key="1">
    <source>
        <dbReference type="ARBA" id="ARBA00004141"/>
    </source>
</evidence>
<feature type="transmembrane region" description="Helical" evidence="7">
    <location>
        <begin position="200"/>
        <end position="224"/>
    </location>
</feature>
<dbReference type="CDD" id="cd17480">
    <property type="entry name" value="MFS_SLC40A1_like"/>
    <property type="match status" value="1"/>
</dbReference>
<evidence type="ECO:0000313" key="8">
    <source>
        <dbReference type="EMBL" id="KAH7138388.1"/>
    </source>
</evidence>
<organism evidence="8 9">
    <name type="scientific">Dendryphion nanum</name>
    <dbReference type="NCBI Taxonomy" id="256645"/>
    <lineage>
        <taxon>Eukaryota</taxon>
        <taxon>Fungi</taxon>
        <taxon>Dikarya</taxon>
        <taxon>Ascomycota</taxon>
        <taxon>Pezizomycotina</taxon>
        <taxon>Dothideomycetes</taxon>
        <taxon>Pleosporomycetidae</taxon>
        <taxon>Pleosporales</taxon>
        <taxon>Torulaceae</taxon>
        <taxon>Dendryphion</taxon>
    </lineage>
</organism>
<evidence type="ECO:0000256" key="3">
    <source>
        <dbReference type="ARBA" id="ARBA00022448"/>
    </source>
</evidence>
<dbReference type="Proteomes" id="UP000700596">
    <property type="component" value="Unassembled WGS sequence"/>
</dbReference>
<proteinExistence type="inferred from homology"/>
<evidence type="ECO:0000313" key="9">
    <source>
        <dbReference type="Proteomes" id="UP000700596"/>
    </source>
</evidence>
<name>A0A9P9EIP9_9PLEO</name>
<dbReference type="AlphaFoldDB" id="A0A9P9EIP9"/>
<dbReference type="InterPro" id="IPR009716">
    <property type="entry name" value="Ferroportin-1"/>
</dbReference>
<feature type="transmembrane region" description="Helical" evidence="7">
    <location>
        <begin position="312"/>
        <end position="331"/>
    </location>
</feature>
<keyword evidence="7" id="KW-0406">Ion transport</keyword>
<feature type="transmembrane region" description="Helical" evidence="7">
    <location>
        <begin position="125"/>
        <end position="147"/>
    </location>
</feature>
<comment type="function">
    <text evidence="7">May be involved in iron transport and iron homeostasis.</text>
</comment>
<evidence type="ECO:0000256" key="5">
    <source>
        <dbReference type="ARBA" id="ARBA00022989"/>
    </source>
</evidence>
<comment type="caution">
    <text evidence="7">Lacks conserved residue(s) required for the propagation of feature annotation.</text>
</comment>
<protein>
    <recommendedName>
        <fullName evidence="7">Solute carrier family 40 member</fullName>
    </recommendedName>
</protein>
<evidence type="ECO:0000256" key="4">
    <source>
        <dbReference type="ARBA" id="ARBA00022692"/>
    </source>
</evidence>